<evidence type="ECO:0000256" key="1">
    <source>
        <dbReference type="SAM" id="MobiDB-lite"/>
    </source>
</evidence>
<keyword evidence="3" id="KW-1185">Reference proteome</keyword>
<dbReference type="STRING" id="1035.BN961_03202"/>
<dbReference type="Pfam" id="PF10984">
    <property type="entry name" value="DUF2794"/>
    <property type="match status" value="1"/>
</dbReference>
<dbReference type="InterPro" id="IPR021252">
    <property type="entry name" value="DUF2794"/>
</dbReference>
<evidence type="ECO:0000313" key="2">
    <source>
        <dbReference type="EMBL" id="CEG09771.1"/>
    </source>
</evidence>
<organism evidence="2 3">
    <name type="scientific">Afipia felis</name>
    <name type="common">Cat scratch disease bacillus</name>
    <dbReference type="NCBI Taxonomy" id="1035"/>
    <lineage>
        <taxon>Bacteria</taxon>
        <taxon>Pseudomonadati</taxon>
        <taxon>Pseudomonadota</taxon>
        <taxon>Alphaproteobacteria</taxon>
        <taxon>Hyphomicrobiales</taxon>
        <taxon>Nitrobacteraceae</taxon>
        <taxon>Afipia</taxon>
    </lineage>
</organism>
<accession>A0A090MQY4</accession>
<dbReference type="AlphaFoldDB" id="A0A090MQY4"/>
<dbReference type="RefSeq" id="WP_009341243.1">
    <property type="nucleotide sequence ID" value="NZ_CCAZ020000002.1"/>
</dbReference>
<sequence length="121" mass="13842">MGLGSGDLDGEDNRPLERGWNAPPATVTFNRIELNRILNLYGRMVADGEWRDYAIDFLKDRAVFSIFRRSSEVPIYRIEKDPRLARKQGAYSVISASGQILRRGHELERVLLVIDRKLALV</sequence>
<feature type="region of interest" description="Disordered" evidence="1">
    <location>
        <begin position="1"/>
        <end position="21"/>
    </location>
</feature>
<comment type="caution">
    <text evidence="2">The sequence shown here is derived from an EMBL/GenBank/DDBJ whole genome shotgun (WGS) entry which is preliminary data.</text>
</comment>
<dbReference type="Proteomes" id="UP000035762">
    <property type="component" value="Unassembled WGS sequence"/>
</dbReference>
<gene>
    <name evidence="2" type="ORF">BN961_03202</name>
</gene>
<evidence type="ECO:0008006" key="4">
    <source>
        <dbReference type="Google" id="ProtNLM"/>
    </source>
</evidence>
<evidence type="ECO:0000313" key="3">
    <source>
        <dbReference type="Proteomes" id="UP000035762"/>
    </source>
</evidence>
<dbReference type="OrthoDB" id="7159482at2"/>
<dbReference type="EMBL" id="CCAZ020000002">
    <property type="protein sequence ID" value="CEG09771.1"/>
    <property type="molecule type" value="Genomic_DNA"/>
</dbReference>
<name>A0A090MQY4_AFIFE</name>
<protein>
    <recommendedName>
        <fullName evidence="4">DUF2794 domain-containing protein</fullName>
    </recommendedName>
</protein>
<proteinExistence type="predicted"/>
<reference evidence="2 3" key="1">
    <citation type="journal article" date="2014" name="Genome Announc.">
        <title>Genome Sequence of Afipia felis Strain 76713, Isolated in Hospital Water Using an Amoeba Co-Culture Procedure.</title>
        <authorList>
            <person name="Benamar S."/>
            <person name="La Scola B."/>
            <person name="Croce O."/>
        </authorList>
    </citation>
    <scope>NUCLEOTIDE SEQUENCE [LARGE SCALE GENOMIC DNA]</scope>
    <source>
        <strain evidence="2 3">76713</strain>
    </source>
</reference>